<gene>
    <name evidence="2" type="ORF">DUNSADRAFT_3395</name>
</gene>
<feature type="non-terminal residue" evidence="2">
    <location>
        <position position="1"/>
    </location>
</feature>
<accession>A0ABQ7GTZ3</accession>
<evidence type="ECO:0000256" key="1">
    <source>
        <dbReference type="SAM" id="MobiDB-lite"/>
    </source>
</evidence>
<dbReference type="Proteomes" id="UP000815325">
    <property type="component" value="Unassembled WGS sequence"/>
</dbReference>
<feature type="region of interest" description="Disordered" evidence="1">
    <location>
        <begin position="50"/>
        <end position="69"/>
    </location>
</feature>
<name>A0ABQ7GTZ3_DUNSA</name>
<sequence>EVAHYSGQLMLHKEAEAMTAAQLPMHSLSLSATGGKSTERSALSDAIRAKTPTGAPATELPANSAAPTQDPADAILAAYRAAEEDAAQQQQQMPQPSPPWSLGSLGATCGPSARLQTMNSVQSTSLGLDMTAPVDVCPGAQVAAFFENVDLNNPLALLTPAELIHHLVEVEGFKAFYCRIPLSRERTPEALDIEQVHTQ</sequence>
<dbReference type="EMBL" id="MU069591">
    <property type="protein sequence ID" value="KAF5838086.1"/>
    <property type="molecule type" value="Genomic_DNA"/>
</dbReference>
<reference evidence="2" key="1">
    <citation type="submission" date="2017-08" db="EMBL/GenBank/DDBJ databases">
        <authorList>
            <person name="Polle J.E."/>
            <person name="Barry K."/>
            <person name="Cushman J."/>
            <person name="Schmutz J."/>
            <person name="Tran D."/>
            <person name="Hathwaick L.T."/>
            <person name="Yim W.C."/>
            <person name="Jenkins J."/>
            <person name="Mckie-Krisberg Z.M."/>
            <person name="Prochnik S."/>
            <person name="Lindquist E."/>
            <person name="Dockter R.B."/>
            <person name="Adam C."/>
            <person name="Molina H."/>
            <person name="Bunkerborg J."/>
            <person name="Jin E."/>
            <person name="Buchheim M."/>
            <person name="Magnuson J."/>
        </authorList>
    </citation>
    <scope>NUCLEOTIDE SEQUENCE</scope>
    <source>
        <strain evidence="2">CCAP 19/18</strain>
    </source>
</reference>
<comment type="caution">
    <text evidence="2">The sequence shown here is derived from an EMBL/GenBank/DDBJ whole genome shotgun (WGS) entry which is preliminary data.</text>
</comment>
<protein>
    <submittedName>
        <fullName evidence="2">Uncharacterized protein</fullName>
    </submittedName>
</protein>
<evidence type="ECO:0000313" key="2">
    <source>
        <dbReference type="EMBL" id="KAF5838086.1"/>
    </source>
</evidence>
<feature type="non-terminal residue" evidence="2">
    <location>
        <position position="199"/>
    </location>
</feature>
<organism evidence="2 3">
    <name type="scientific">Dunaliella salina</name>
    <name type="common">Green alga</name>
    <name type="synonym">Protococcus salinus</name>
    <dbReference type="NCBI Taxonomy" id="3046"/>
    <lineage>
        <taxon>Eukaryota</taxon>
        <taxon>Viridiplantae</taxon>
        <taxon>Chlorophyta</taxon>
        <taxon>core chlorophytes</taxon>
        <taxon>Chlorophyceae</taxon>
        <taxon>CS clade</taxon>
        <taxon>Chlamydomonadales</taxon>
        <taxon>Dunaliellaceae</taxon>
        <taxon>Dunaliella</taxon>
    </lineage>
</organism>
<proteinExistence type="predicted"/>
<evidence type="ECO:0000313" key="3">
    <source>
        <dbReference type="Proteomes" id="UP000815325"/>
    </source>
</evidence>
<keyword evidence="3" id="KW-1185">Reference proteome</keyword>